<evidence type="ECO:0000256" key="3">
    <source>
        <dbReference type="ARBA" id="ARBA00022507"/>
    </source>
</evidence>
<dbReference type="Pfam" id="PF02076">
    <property type="entry name" value="STE3"/>
    <property type="match status" value="1"/>
</dbReference>
<proteinExistence type="inferred from homology"/>
<keyword evidence="3" id="KW-0589">Pheromone response</keyword>
<dbReference type="PANTHER" id="PTHR28097:SF1">
    <property type="entry name" value="PHEROMONE A FACTOR RECEPTOR"/>
    <property type="match status" value="1"/>
</dbReference>
<reference evidence="12 13" key="1">
    <citation type="submission" date="2014-09" db="EMBL/GenBank/DDBJ databases">
        <authorList>
            <person name="Magalhaes I.L.F."/>
            <person name="Oliveira U."/>
            <person name="Santos F.R."/>
            <person name="Vidigal T.H.D.A."/>
            <person name="Brescovit A.D."/>
            <person name="Santos A.J."/>
        </authorList>
    </citation>
    <scope>NUCLEOTIDE SEQUENCE [LARGE SCALE GENOMIC DNA]</scope>
</reference>
<keyword evidence="4 11" id="KW-0812">Transmembrane</keyword>
<dbReference type="GO" id="GO:0004933">
    <property type="term" value="F:mating-type a-factor pheromone receptor activity"/>
    <property type="evidence" value="ECO:0007669"/>
    <property type="project" value="InterPro"/>
</dbReference>
<dbReference type="OrthoDB" id="2874149at2759"/>
<keyword evidence="8 12" id="KW-0675">Receptor</keyword>
<name>A0A0P1BA60_9BASI</name>
<evidence type="ECO:0000256" key="11">
    <source>
        <dbReference type="SAM" id="Phobius"/>
    </source>
</evidence>
<evidence type="ECO:0000313" key="12">
    <source>
        <dbReference type="EMBL" id="CEH12852.1"/>
    </source>
</evidence>
<organism evidence="12 13">
    <name type="scientific">Ceraceosorus bombacis</name>
    <dbReference type="NCBI Taxonomy" id="401625"/>
    <lineage>
        <taxon>Eukaryota</taxon>
        <taxon>Fungi</taxon>
        <taxon>Dikarya</taxon>
        <taxon>Basidiomycota</taxon>
        <taxon>Ustilaginomycotina</taxon>
        <taxon>Exobasidiomycetes</taxon>
        <taxon>Ceraceosorales</taxon>
        <taxon>Ceraceosoraceae</taxon>
        <taxon>Ceraceosorus</taxon>
    </lineage>
</organism>
<evidence type="ECO:0000313" key="13">
    <source>
        <dbReference type="Proteomes" id="UP000054845"/>
    </source>
</evidence>
<evidence type="ECO:0000256" key="5">
    <source>
        <dbReference type="ARBA" id="ARBA00022989"/>
    </source>
</evidence>
<keyword evidence="9" id="KW-0807">Transducer</keyword>
<dbReference type="PRINTS" id="PR00899">
    <property type="entry name" value="GPCRSTE3"/>
</dbReference>
<comment type="similarity">
    <text evidence="2">Belongs to the G-protein coupled receptor 4 family.</text>
</comment>
<evidence type="ECO:0000256" key="10">
    <source>
        <dbReference type="SAM" id="MobiDB-lite"/>
    </source>
</evidence>
<dbReference type="AlphaFoldDB" id="A0A0P1BA60"/>
<evidence type="ECO:0000256" key="9">
    <source>
        <dbReference type="ARBA" id="ARBA00023224"/>
    </source>
</evidence>
<evidence type="ECO:0000256" key="2">
    <source>
        <dbReference type="ARBA" id="ARBA00011085"/>
    </source>
</evidence>
<protein>
    <submittedName>
        <fullName evidence="12">Pheromone receptor</fullName>
    </submittedName>
</protein>
<evidence type="ECO:0000256" key="1">
    <source>
        <dbReference type="ARBA" id="ARBA00004141"/>
    </source>
</evidence>
<evidence type="ECO:0000256" key="7">
    <source>
        <dbReference type="ARBA" id="ARBA00023136"/>
    </source>
</evidence>
<dbReference type="PANTHER" id="PTHR28097">
    <property type="entry name" value="PHEROMONE A FACTOR RECEPTOR"/>
    <property type="match status" value="1"/>
</dbReference>
<feature type="region of interest" description="Disordered" evidence="10">
    <location>
        <begin position="269"/>
        <end position="295"/>
    </location>
</feature>
<keyword evidence="6" id="KW-0297">G-protein coupled receptor</keyword>
<feature type="transmembrane region" description="Helical" evidence="11">
    <location>
        <begin position="68"/>
        <end position="89"/>
    </location>
</feature>
<accession>A0A0P1BA60</accession>
<dbReference type="InterPro" id="IPR001546">
    <property type="entry name" value="GPCR_Pheromne_A_rcpt"/>
</dbReference>
<dbReference type="Proteomes" id="UP000054845">
    <property type="component" value="Unassembled WGS sequence"/>
</dbReference>
<evidence type="ECO:0000256" key="8">
    <source>
        <dbReference type="ARBA" id="ARBA00023170"/>
    </source>
</evidence>
<keyword evidence="13" id="KW-1185">Reference proteome</keyword>
<dbReference type="GO" id="GO:0000750">
    <property type="term" value="P:pheromone-dependent signal transduction involved in conjugation with cellular fusion"/>
    <property type="evidence" value="ECO:0007669"/>
    <property type="project" value="TreeGrafter"/>
</dbReference>
<feature type="transmembrane region" description="Helical" evidence="11">
    <location>
        <begin position="229"/>
        <end position="248"/>
    </location>
</feature>
<dbReference type="GO" id="GO:0005886">
    <property type="term" value="C:plasma membrane"/>
    <property type="evidence" value="ECO:0007669"/>
    <property type="project" value="TreeGrafter"/>
</dbReference>
<dbReference type="EMBL" id="CCYA01000192">
    <property type="protein sequence ID" value="CEH12852.1"/>
    <property type="molecule type" value="Genomic_DNA"/>
</dbReference>
<feature type="transmembrane region" description="Helical" evidence="11">
    <location>
        <begin position="161"/>
        <end position="188"/>
    </location>
</feature>
<comment type="subcellular location">
    <subcellularLocation>
        <location evidence="1">Membrane</location>
        <topology evidence="1">Multi-pass membrane protein</topology>
    </subcellularLocation>
</comment>
<dbReference type="InterPro" id="IPR001499">
    <property type="entry name" value="GPCR_STE3"/>
</dbReference>
<evidence type="ECO:0000256" key="6">
    <source>
        <dbReference type="ARBA" id="ARBA00023040"/>
    </source>
</evidence>
<keyword evidence="5 11" id="KW-1133">Transmembrane helix</keyword>
<sequence>MGTSAIIFPASTVDWSDSAIRWCDFAGAVQYIAPPGFTGGTLILLRRLEAIAATRQVSQTPKDKRNNLIIDLILGFGIPLIMLALRIIIQGHRMDIIPAYGCNPPVYVSIPQLFVHSLWQLVLSLVCVVYAILVLRWFLIRRAQLTSVLQSCNSGLNKNKYIRLMILAGAEVVITFPASVFIFGIAYATAPIQPYTSWADVHYEWNTVYLIPWDSMSTALQVGVEVGRWLPILGGIFMFVIFGLTADARSQYVSWWRVVTKPFLPHREQTTHNGSIPALPRAPEKPRIGYTSDPSLAWDEEKDLGTERDGSLNDRFPDGTAYSLNSSSLAPTPAAIRTSFGDRFGPLSEIHALRQGAGGTGPPAEILSA</sequence>
<dbReference type="PRINTS" id="PR00900">
    <property type="entry name" value="PHEROMONEAR"/>
</dbReference>
<feature type="transmembrane region" description="Helical" evidence="11">
    <location>
        <begin position="118"/>
        <end position="140"/>
    </location>
</feature>
<evidence type="ECO:0000256" key="4">
    <source>
        <dbReference type="ARBA" id="ARBA00022692"/>
    </source>
</evidence>
<dbReference type="CDD" id="cd14966">
    <property type="entry name" value="7tmD_STE3"/>
    <property type="match status" value="1"/>
</dbReference>
<keyword evidence="7 11" id="KW-0472">Membrane</keyword>